<evidence type="ECO:0000259" key="1">
    <source>
        <dbReference type="PROSITE" id="PS50943"/>
    </source>
</evidence>
<dbReference type="InterPro" id="IPR017271">
    <property type="entry name" value="Tscrpt_reg_HTH_MJ1545_prd"/>
</dbReference>
<accession>L0HAS7</accession>
<dbReference type="InterPro" id="IPR001387">
    <property type="entry name" value="Cro/C1-type_HTH"/>
</dbReference>
<proteinExistence type="predicted"/>
<dbReference type="EMBL" id="CP003167">
    <property type="protein sequence ID" value="AGB01110.1"/>
    <property type="molecule type" value="Genomic_DNA"/>
</dbReference>
<dbReference type="KEGG" id="mfo:Metfor_0022"/>
<dbReference type="Pfam" id="PF01381">
    <property type="entry name" value="HTH_3"/>
    <property type="match status" value="1"/>
</dbReference>
<dbReference type="InterPro" id="IPR010982">
    <property type="entry name" value="Lambda_DNA-bd_dom_sf"/>
</dbReference>
<dbReference type="SUPFAM" id="SSF47413">
    <property type="entry name" value="lambda repressor-like DNA-binding domains"/>
    <property type="match status" value="1"/>
</dbReference>
<dbReference type="InParanoid" id="L0HAS7"/>
<protein>
    <submittedName>
        <fullName evidence="2">Putative transcriptional regulator</fullName>
    </submittedName>
</protein>
<reference evidence="2 3" key="2">
    <citation type="journal article" date="2014" name="Genome Announc.">
        <title>Complete Genome Sequence of Methanoregula formicica SMSPT, a Mesophilic Hydrogenotrophic Methanogen Isolated from a Methanogenic Upflow Anaerobic Sludge Blanket Reactor.</title>
        <authorList>
            <person name="Yamamoto K."/>
            <person name="Tamaki H."/>
            <person name="Cadillo-Quiroz H."/>
            <person name="Imachi H."/>
            <person name="Kyrpides N."/>
            <person name="Woyke T."/>
            <person name="Goodwin L."/>
            <person name="Zinder S.H."/>
            <person name="Kamagata Y."/>
            <person name="Liu W.T."/>
        </authorList>
    </citation>
    <scope>NUCLEOTIDE SEQUENCE [LARGE SCALE GENOMIC DNA]</scope>
    <source>
        <strain evidence="3">DSM 22288 / NBRC 105244 / SMSP</strain>
    </source>
</reference>
<gene>
    <name evidence="2" type="ordered locus">Metfor_0022</name>
</gene>
<organism evidence="2 3">
    <name type="scientific">Methanoregula formicica (strain DSM 22288 / NBRC 105244 / SMSP)</name>
    <dbReference type="NCBI Taxonomy" id="593750"/>
    <lineage>
        <taxon>Archaea</taxon>
        <taxon>Methanobacteriati</taxon>
        <taxon>Methanobacteriota</taxon>
        <taxon>Stenosarchaea group</taxon>
        <taxon>Methanomicrobia</taxon>
        <taxon>Methanomicrobiales</taxon>
        <taxon>Methanoregulaceae</taxon>
        <taxon>Methanoregula</taxon>
    </lineage>
</organism>
<reference evidence="3" key="1">
    <citation type="submission" date="2011-12" db="EMBL/GenBank/DDBJ databases">
        <title>Complete sequence of Methanoregula formicicum SMSP.</title>
        <authorList>
            <person name="Lucas S."/>
            <person name="Han J."/>
            <person name="Lapidus A."/>
            <person name="Cheng J.-F."/>
            <person name="Goodwin L."/>
            <person name="Pitluck S."/>
            <person name="Peters L."/>
            <person name="Ovchinnikova G."/>
            <person name="Teshima H."/>
            <person name="Detter J.C."/>
            <person name="Han C."/>
            <person name="Tapia R."/>
            <person name="Land M."/>
            <person name="Hauser L."/>
            <person name="Kyrpides N."/>
            <person name="Ivanova N."/>
            <person name="Pagani I."/>
            <person name="Imachi H."/>
            <person name="Tamaki H."/>
            <person name="Sekiguchi Y."/>
            <person name="Kamagata Y."/>
            <person name="Cadillo-Quiroz H."/>
            <person name="Zinder S."/>
            <person name="Liu W.-T."/>
            <person name="Woyke T."/>
        </authorList>
    </citation>
    <scope>NUCLEOTIDE SEQUENCE [LARGE SCALE GENOMIC DNA]</scope>
    <source>
        <strain evidence="3">DSM 22288 / NBRC 105244 / SMSP</strain>
    </source>
</reference>
<feature type="domain" description="HTH cro/C1-type" evidence="1">
    <location>
        <begin position="43"/>
        <end position="75"/>
    </location>
</feature>
<dbReference type="Gene3D" id="1.10.260.40">
    <property type="entry name" value="lambda repressor-like DNA-binding domains"/>
    <property type="match status" value="1"/>
</dbReference>
<dbReference type="PROSITE" id="PS50943">
    <property type="entry name" value="HTH_CROC1"/>
    <property type="match status" value="1"/>
</dbReference>
<dbReference type="SMART" id="SM00530">
    <property type="entry name" value="HTH_XRE"/>
    <property type="match status" value="1"/>
</dbReference>
<dbReference type="CDD" id="cd00093">
    <property type="entry name" value="HTH_XRE"/>
    <property type="match status" value="1"/>
</dbReference>
<dbReference type="eggNOG" id="arCOG04060">
    <property type="taxonomic scope" value="Archaea"/>
</dbReference>
<name>L0HAS7_METFS</name>
<evidence type="ECO:0000313" key="2">
    <source>
        <dbReference type="EMBL" id="AGB01110.1"/>
    </source>
</evidence>
<dbReference type="Proteomes" id="UP000010824">
    <property type="component" value="Chromosome"/>
</dbReference>
<dbReference type="STRING" id="593750.Metfor_0022"/>
<dbReference type="PIRSF" id="PIRSF037724">
    <property type="entry name" value="TF_HTH_MJ1545_prd"/>
    <property type="match status" value="1"/>
</dbReference>
<evidence type="ECO:0000313" key="3">
    <source>
        <dbReference type="Proteomes" id="UP000010824"/>
    </source>
</evidence>
<dbReference type="FunCoup" id="L0HAS7">
    <property type="interactions" value="2"/>
</dbReference>
<dbReference type="HOGENOM" id="CLU_077869_0_0_2"/>
<sequence>MSMKSGLRNQLAEKMAGEITLSDSPGHALKKWRMNFEIAPGVLSERLGVSPSVISDYESGRRKSPGTAVVGKIVDTILAIDEEDGGKHIQKYSTMLFSNVEDDVIYDLHEYENPVALQEFADVIGCSLLCGSADQAIFGYTVVNSLNAIMQLSSDEFNRIYGWSTERALVFTNVSTGKSPMVAIRVTPFKPRCVVLQGIDAPDVHPIVAKMAEKDRITVFCTSMDVDKIVSALREQKW</sequence>
<dbReference type="AlphaFoldDB" id="L0HAS7"/>
<dbReference type="GO" id="GO:0003677">
    <property type="term" value="F:DNA binding"/>
    <property type="evidence" value="ECO:0007669"/>
    <property type="project" value="InterPro"/>
</dbReference>
<keyword evidence="3" id="KW-1185">Reference proteome</keyword>